<accession>A0A2A6CS18</accession>
<reference evidence="1" key="2">
    <citation type="submission" date="2022-06" db="UniProtKB">
        <authorList>
            <consortium name="EnsemblMetazoa"/>
        </authorList>
    </citation>
    <scope>IDENTIFICATION</scope>
    <source>
        <strain evidence="1">PS312</strain>
    </source>
</reference>
<dbReference type="AlphaFoldDB" id="A0A2A6CS18"/>
<evidence type="ECO:0000313" key="1">
    <source>
        <dbReference type="EnsemblMetazoa" id="PPA37919.1"/>
    </source>
</evidence>
<accession>A0A8R1YQM1</accession>
<dbReference type="EnsemblMetazoa" id="PPA37919.1">
    <property type="protein sequence ID" value="PPA37919.1"/>
    <property type="gene ID" value="WBGene00276288"/>
</dbReference>
<sequence length="322" mass="36813">MEKILKNDITRMVERASATGFLSRNNPHGLFIDKGFPIESLKRIMKNATFGFMSVNITGDSELLEQSVDIALNIYALLPECNIVELVRLTERNNGVRESDFSMLKDIMVDNYFLRLINACCKLKLGGTSEITAVGLHTLYKRVMDRTCKLYFIDFEYTPAGLLKEFLLLIGITFEGGELFSERNVEVGQFIGALLLLFTLSQRVMDRTCKLYFIDFEYTPAGLLKEFLLLIGITFEGGELFSERNVEVCNFKNVLVEAADDEEGEEMFRMNKHVFDDNLEMIFGHDDDDTTGWLSMNYNRTIEDLMKDKAKKGLVRLEVSPQ</sequence>
<keyword evidence="2" id="KW-1185">Reference proteome</keyword>
<dbReference type="Proteomes" id="UP000005239">
    <property type="component" value="Unassembled WGS sequence"/>
</dbReference>
<evidence type="ECO:0000313" key="2">
    <source>
        <dbReference type="Proteomes" id="UP000005239"/>
    </source>
</evidence>
<reference evidence="2" key="1">
    <citation type="journal article" date="2008" name="Nat. Genet.">
        <title>The Pristionchus pacificus genome provides a unique perspective on nematode lifestyle and parasitism.</title>
        <authorList>
            <person name="Dieterich C."/>
            <person name="Clifton S.W."/>
            <person name="Schuster L.N."/>
            <person name="Chinwalla A."/>
            <person name="Delehaunty K."/>
            <person name="Dinkelacker I."/>
            <person name="Fulton L."/>
            <person name="Fulton R."/>
            <person name="Godfrey J."/>
            <person name="Minx P."/>
            <person name="Mitreva M."/>
            <person name="Roeseler W."/>
            <person name="Tian H."/>
            <person name="Witte H."/>
            <person name="Yang S.P."/>
            <person name="Wilson R.K."/>
            <person name="Sommer R.J."/>
        </authorList>
    </citation>
    <scope>NUCLEOTIDE SEQUENCE [LARGE SCALE GENOMIC DNA]</scope>
    <source>
        <strain evidence="2">PS312</strain>
    </source>
</reference>
<gene>
    <name evidence="1" type="primary">WBGene00276288</name>
</gene>
<protein>
    <submittedName>
        <fullName evidence="1">Uncharacterized protein</fullName>
    </submittedName>
</protein>
<proteinExistence type="predicted"/>
<name>A0A2A6CS18_PRIPA</name>
<organism evidence="1 2">
    <name type="scientific">Pristionchus pacificus</name>
    <name type="common">Parasitic nematode worm</name>
    <dbReference type="NCBI Taxonomy" id="54126"/>
    <lineage>
        <taxon>Eukaryota</taxon>
        <taxon>Metazoa</taxon>
        <taxon>Ecdysozoa</taxon>
        <taxon>Nematoda</taxon>
        <taxon>Chromadorea</taxon>
        <taxon>Rhabditida</taxon>
        <taxon>Rhabditina</taxon>
        <taxon>Diplogasteromorpha</taxon>
        <taxon>Diplogasteroidea</taxon>
        <taxon>Neodiplogasteridae</taxon>
        <taxon>Pristionchus</taxon>
    </lineage>
</organism>